<dbReference type="Gene3D" id="3.40.190.10">
    <property type="entry name" value="Periplasmic binding protein-like II"/>
    <property type="match status" value="2"/>
</dbReference>
<organism evidence="8 9">
    <name type="scientific">Streptomyces hazeniae</name>
    <dbReference type="NCBI Taxonomy" id="3075538"/>
    <lineage>
        <taxon>Bacteria</taxon>
        <taxon>Bacillati</taxon>
        <taxon>Actinomycetota</taxon>
        <taxon>Actinomycetes</taxon>
        <taxon>Kitasatosporales</taxon>
        <taxon>Streptomycetaceae</taxon>
        <taxon>Streptomyces</taxon>
    </lineage>
</organism>
<evidence type="ECO:0000256" key="5">
    <source>
        <dbReference type="SAM" id="SignalP"/>
    </source>
</evidence>
<keyword evidence="3 5" id="KW-0732">Signal</keyword>
<evidence type="ECO:0000256" key="4">
    <source>
        <dbReference type="RuleBase" id="RU003744"/>
    </source>
</evidence>
<evidence type="ECO:0000256" key="1">
    <source>
        <dbReference type="ARBA" id="ARBA00004196"/>
    </source>
</evidence>
<dbReference type="PROSITE" id="PS01039">
    <property type="entry name" value="SBP_BACTERIAL_3"/>
    <property type="match status" value="1"/>
</dbReference>
<evidence type="ECO:0000256" key="2">
    <source>
        <dbReference type="ARBA" id="ARBA00010333"/>
    </source>
</evidence>
<proteinExistence type="inferred from homology"/>
<comment type="subcellular location">
    <subcellularLocation>
        <location evidence="1">Cell envelope</location>
    </subcellularLocation>
</comment>
<protein>
    <submittedName>
        <fullName evidence="8">Basic amino acid ABC transporter substrate-binding protein</fullName>
    </submittedName>
</protein>
<feature type="domain" description="Ionotropic glutamate receptor C-terminal" evidence="7">
    <location>
        <begin position="39"/>
        <end position="257"/>
    </location>
</feature>
<dbReference type="PANTHER" id="PTHR35936">
    <property type="entry name" value="MEMBRANE-BOUND LYTIC MUREIN TRANSGLYCOSYLASE F"/>
    <property type="match status" value="1"/>
</dbReference>
<evidence type="ECO:0000313" key="9">
    <source>
        <dbReference type="Proteomes" id="UP001183414"/>
    </source>
</evidence>
<comment type="caution">
    <text evidence="8">The sequence shown here is derived from an EMBL/GenBank/DDBJ whole genome shotgun (WGS) entry which is preliminary data.</text>
</comment>
<dbReference type="SUPFAM" id="SSF53850">
    <property type="entry name" value="Periplasmic binding protein-like II"/>
    <property type="match status" value="1"/>
</dbReference>
<comment type="similarity">
    <text evidence="2 4">Belongs to the bacterial solute-binding protein 3 family.</text>
</comment>
<dbReference type="PANTHER" id="PTHR35936:SF17">
    <property type="entry name" value="ARGININE-BINDING EXTRACELLULAR PROTEIN ARTP"/>
    <property type="match status" value="1"/>
</dbReference>
<keyword evidence="9" id="KW-1185">Reference proteome</keyword>
<evidence type="ECO:0000259" key="7">
    <source>
        <dbReference type="SMART" id="SM00079"/>
    </source>
</evidence>
<evidence type="ECO:0000313" key="8">
    <source>
        <dbReference type="EMBL" id="MDT0381151.1"/>
    </source>
</evidence>
<accession>A0ABU2NVY5</accession>
<dbReference type="Proteomes" id="UP001183414">
    <property type="component" value="Unassembled WGS sequence"/>
</dbReference>
<reference evidence="9" key="1">
    <citation type="submission" date="2023-07" db="EMBL/GenBank/DDBJ databases">
        <title>30 novel species of actinomycetes from the DSMZ collection.</title>
        <authorList>
            <person name="Nouioui I."/>
        </authorList>
    </citation>
    <scope>NUCLEOTIDE SEQUENCE [LARGE SCALE GENOMIC DNA]</scope>
    <source>
        <strain evidence="9">DSM 42041</strain>
    </source>
</reference>
<feature type="signal peptide" evidence="5">
    <location>
        <begin position="1"/>
        <end position="20"/>
    </location>
</feature>
<dbReference type="SMART" id="SM00062">
    <property type="entry name" value="PBPb"/>
    <property type="match status" value="1"/>
</dbReference>
<dbReference type="InterPro" id="IPR001320">
    <property type="entry name" value="Iontro_rcpt_C"/>
</dbReference>
<name>A0ABU2NVY5_9ACTN</name>
<dbReference type="CDD" id="cd13624">
    <property type="entry name" value="PBP2_Arg_Lys_His"/>
    <property type="match status" value="1"/>
</dbReference>
<dbReference type="SMART" id="SM00079">
    <property type="entry name" value="PBPe"/>
    <property type="match status" value="1"/>
</dbReference>
<dbReference type="InterPro" id="IPR018313">
    <property type="entry name" value="SBP_3_CS"/>
</dbReference>
<gene>
    <name evidence="8" type="ORF">RM572_20555</name>
</gene>
<dbReference type="InterPro" id="IPR001638">
    <property type="entry name" value="Solute-binding_3/MltF_N"/>
</dbReference>
<dbReference type="Pfam" id="PF00497">
    <property type="entry name" value="SBP_bac_3"/>
    <property type="match status" value="1"/>
</dbReference>
<feature type="domain" description="Solute-binding protein family 3/N-terminal" evidence="6">
    <location>
        <begin position="39"/>
        <end position="258"/>
    </location>
</feature>
<dbReference type="EMBL" id="JAVREQ010000020">
    <property type="protein sequence ID" value="MDT0381151.1"/>
    <property type="molecule type" value="Genomic_DNA"/>
</dbReference>
<evidence type="ECO:0000259" key="6">
    <source>
        <dbReference type="SMART" id="SM00062"/>
    </source>
</evidence>
<sequence>MSLLAAAATFGLLAATTACTSTKTSAGDGTEISLVKAGKLTTCTHLPYSPFQFKKGNQIVGFDVDLVDAVAKELDVEQEIVDTPFEGIQSGQALNANKCDVAAAGMTITDTREENLDFSDPYFEATQALLVKKENDYASMADLKGKKLGVQQATTGAKYGQDNGDGVEIVEFEDIALLLTAVKTGQVDAAIHDNGALFDYVKKNPKTKVTTEFDTGEQYGIGVQTGDDALRKQVNDVIAKIKSDGTYDKIYKKWFGKAPESAQ</sequence>
<evidence type="ECO:0000256" key="3">
    <source>
        <dbReference type="ARBA" id="ARBA00022729"/>
    </source>
</evidence>
<feature type="chain" id="PRO_5046825313" evidence="5">
    <location>
        <begin position="21"/>
        <end position="263"/>
    </location>
</feature>